<dbReference type="KEGG" id="hpel:HZS54_12320"/>
<dbReference type="OrthoDB" id="351043at2157"/>
<evidence type="ECO:0000313" key="2">
    <source>
        <dbReference type="Proteomes" id="UP000509346"/>
    </source>
</evidence>
<dbReference type="RefSeq" id="WP_179922820.1">
    <property type="nucleotide sequence ID" value="NZ_CP058909.1"/>
</dbReference>
<proteinExistence type="predicted"/>
<dbReference type="Proteomes" id="UP000509346">
    <property type="component" value="Chromosome"/>
</dbReference>
<dbReference type="AlphaFoldDB" id="A0A7D5TT34"/>
<sequence>MENEQPTEASSRSIAEDLMDYLRETNGVCAEGNVHGWRFIQFVDGEWRGVKYGGEHRLKDYVKGSVLDAETVLSWMVEKPVQIIPCSEAYLWMPKDETVWEDADAQDVFRDASRCFYCGESERSTDLELYETAKQGECLFCSDCHSTWEQADEILPGPVEQSA</sequence>
<protein>
    <submittedName>
        <fullName evidence="1">Uncharacterized protein</fullName>
    </submittedName>
</protein>
<dbReference type="GeneID" id="56083387"/>
<dbReference type="EMBL" id="CP058909">
    <property type="protein sequence ID" value="QLH82352.1"/>
    <property type="molecule type" value="Genomic_DNA"/>
</dbReference>
<reference evidence="1 2" key="1">
    <citation type="submission" date="2020-07" db="EMBL/GenBank/DDBJ databases">
        <title>Halosimplex litoreum sp. nov. and Halosimplex rubrum sp. nov., isolated from different salt environments.</title>
        <authorList>
            <person name="Cui H."/>
        </authorList>
    </citation>
    <scope>NUCLEOTIDE SEQUENCE [LARGE SCALE GENOMIC DNA]</scope>
    <source>
        <strain evidence="1 2">R2</strain>
    </source>
</reference>
<keyword evidence="2" id="KW-1185">Reference proteome</keyword>
<evidence type="ECO:0000313" key="1">
    <source>
        <dbReference type="EMBL" id="QLH82352.1"/>
    </source>
</evidence>
<name>A0A7D5TT34_9EURY</name>
<gene>
    <name evidence="1" type="ORF">HZS54_12320</name>
</gene>
<accession>A0A7D5TT34</accession>
<organism evidence="1 2">
    <name type="scientific">Halosimplex pelagicum</name>
    <dbReference type="NCBI Taxonomy" id="869886"/>
    <lineage>
        <taxon>Archaea</taxon>
        <taxon>Methanobacteriati</taxon>
        <taxon>Methanobacteriota</taxon>
        <taxon>Stenosarchaea group</taxon>
        <taxon>Halobacteria</taxon>
        <taxon>Halobacteriales</taxon>
        <taxon>Haloarculaceae</taxon>
        <taxon>Halosimplex</taxon>
    </lineage>
</organism>